<evidence type="ECO:0000313" key="5">
    <source>
        <dbReference type="Proteomes" id="UP001283361"/>
    </source>
</evidence>
<dbReference type="InterPro" id="IPR007724">
    <property type="entry name" value="Poly_GlycHdrlase"/>
</dbReference>
<feature type="active site" evidence="1">
    <location>
        <position position="197"/>
    </location>
</feature>
<evidence type="ECO:0000256" key="1">
    <source>
        <dbReference type="PIRSR" id="PIRSR607724-1"/>
    </source>
</evidence>
<proteinExistence type="predicted"/>
<feature type="binding site" evidence="2">
    <location>
        <position position="236"/>
    </location>
    <ligand>
        <name>substrate</name>
    </ligand>
</feature>
<evidence type="ECO:0000256" key="2">
    <source>
        <dbReference type="PIRSR" id="PIRSR607724-2"/>
    </source>
</evidence>
<feature type="binding site" evidence="2">
    <location>
        <position position="195"/>
    </location>
    <ligand>
        <name>substrate</name>
    </ligand>
</feature>
<dbReference type="AlphaFoldDB" id="A0AAE0YU17"/>
<dbReference type="GO" id="GO:0005634">
    <property type="term" value="C:nucleus"/>
    <property type="evidence" value="ECO:0007669"/>
    <property type="project" value="TreeGrafter"/>
</dbReference>
<gene>
    <name evidence="4" type="ORF">RRG08_062909</name>
</gene>
<dbReference type="GO" id="GO:0004649">
    <property type="term" value="F:poly(ADP-ribose) glycohydrolase activity"/>
    <property type="evidence" value="ECO:0007669"/>
    <property type="project" value="InterPro"/>
</dbReference>
<dbReference type="EMBL" id="JAWDGP010005417">
    <property type="protein sequence ID" value="KAK3757040.1"/>
    <property type="molecule type" value="Genomic_DNA"/>
</dbReference>
<dbReference type="GO" id="GO:1990966">
    <property type="term" value="P:ATP generation from poly-ADP-D-ribose"/>
    <property type="evidence" value="ECO:0007669"/>
    <property type="project" value="TreeGrafter"/>
</dbReference>
<feature type="domain" description="PARG catalytic Macro" evidence="3">
    <location>
        <begin position="159"/>
        <end position="338"/>
    </location>
</feature>
<dbReference type="GO" id="GO:0006282">
    <property type="term" value="P:regulation of DNA repair"/>
    <property type="evidence" value="ECO:0007669"/>
    <property type="project" value="InterPro"/>
</dbReference>
<feature type="active site" evidence="1">
    <location>
        <position position="196"/>
    </location>
</feature>
<evidence type="ECO:0000313" key="4">
    <source>
        <dbReference type="EMBL" id="KAK3757040.1"/>
    </source>
</evidence>
<dbReference type="PANTHER" id="PTHR12837">
    <property type="entry name" value="POLY ADP-RIBOSE GLYCOHYDROLASE"/>
    <property type="match status" value="1"/>
</dbReference>
<reference evidence="4" key="1">
    <citation type="journal article" date="2023" name="G3 (Bethesda)">
        <title>A reference genome for the long-term kleptoplast-retaining sea slug Elysia crispata morphotype clarki.</title>
        <authorList>
            <person name="Eastman K.E."/>
            <person name="Pendleton A.L."/>
            <person name="Shaikh M.A."/>
            <person name="Suttiyut T."/>
            <person name="Ogas R."/>
            <person name="Tomko P."/>
            <person name="Gavelis G."/>
            <person name="Widhalm J.R."/>
            <person name="Wisecaver J.H."/>
        </authorList>
    </citation>
    <scope>NUCLEOTIDE SEQUENCE</scope>
    <source>
        <strain evidence="4">ECLA1</strain>
    </source>
</reference>
<accession>A0AAE0YU17</accession>
<sequence length="377" mass="43157">MSSYPKQKPKTEPDKEMLSALGESKLKYDLVKAFEKALKKPWFMASKIKERDCPIYSRWCSVHEEKNVDCFLQSYIAKMKADDPAINPFDMLDEIMDGFLRAMSDLITSPGYLEKEEVSRFIDISLVKKETKLDWGAIKNLHIDSSTITFLQVDQKTKSTNRIEDFNAQDDQRVLMVDFANKNLGGGVLSDGLVQEELLMLVYPEAMLGMLAMERPMEWSECVLIRNVRRISDYEYDKKGVVQKSLADSRLQTANIVAIDAKRFYRQKMGEQFEIRNIDRDLHKAYVAFSLEGFTTIRTGNWGAGAFNAIKELKFILQAMACAVAKRHMVYSCFDSTDYADLRKILERIDGKTIADIYSILSQGSRAVNREFGVPMP</sequence>
<organism evidence="4 5">
    <name type="scientific">Elysia crispata</name>
    <name type="common">lettuce slug</name>
    <dbReference type="NCBI Taxonomy" id="231223"/>
    <lineage>
        <taxon>Eukaryota</taxon>
        <taxon>Metazoa</taxon>
        <taxon>Spiralia</taxon>
        <taxon>Lophotrochozoa</taxon>
        <taxon>Mollusca</taxon>
        <taxon>Gastropoda</taxon>
        <taxon>Heterobranchia</taxon>
        <taxon>Euthyneura</taxon>
        <taxon>Panpulmonata</taxon>
        <taxon>Sacoglossa</taxon>
        <taxon>Placobranchoidea</taxon>
        <taxon>Plakobranchidae</taxon>
        <taxon>Elysia</taxon>
    </lineage>
</organism>
<feature type="active site" evidence="1">
    <location>
        <position position="178"/>
    </location>
</feature>
<dbReference type="GO" id="GO:0005975">
    <property type="term" value="P:carbohydrate metabolic process"/>
    <property type="evidence" value="ECO:0007669"/>
    <property type="project" value="InterPro"/>
</dbReference>
<feature type="binding site" evidence="2">
    <location>
        <position position="181"/>
    </location>
    <ligand>
        <name>substrate</name>
    </ligand>
</feature>
<name>A0AAE0YU17_9GAST</name>
<comment type="caution">
    <text evidence="4">The sequence shown here is derived from an EMBL/GenBank/DDBJ whole genome shotgun (WGS) entry which is preliminary data.</text>
</comment>
<protein>
    <recommendedName>
        <fullName evidence="3">PARG catalytic Macro domain-containing protein</fullName>
    </recommendedName>
</protein>
<dbReference type="Pfam" id="PF05028">
    <property type="entry name" value="PARG_cat_C"/>
    <property type="match status" value="1"/>
</dbReference>
<dbReference type="InterPro" id="IPR046372">
    <property type="entry name" value="PARG_cat_C"/>
</dbReference>
<dbReference type="Proteomes" id="UP001283361">
    <property type="component" value="Unassembled WGS sequence"/>
</dbReference>
<dbReference type="GO" id="GO:0005737">
    <property type="term" value="C:cytoplasm"/>
    <property type="evidence" value="ECO:0007669"/>
    <property type="project" value="TreeGrafter"/>
</dbReference>
<evidence type="ECO:0000259" key="3">
    <source>
        <dbReference type="Pfam" id="PF05028"/>
    </source>
</evidence>
<keyword evidence="5" id="KW-1185">Reference proteome</keyword>
<dbReference type="PANTHER" id="PTHR12837:SF0">
    <property type="entry name" value="POLY(ADP-RIBOSE) GLYCOHYDROLASE"/>
    <property type="match status" value="1"/>
</dbReference>
<dbReference type="GO" id="GO:0009225">
    <property type="term" value="P:nucleotide-sugar metabolic process"/>
    <property type="evidence" value="ECO:0007669"/>
    <property type="project" value="TreeGrafter"/>
</dbReference>